<feature type="transmembrane region" description="Helical" evidence="7">
    <location>
        <begin position="154"/>
        <end position="174"/>
    </location>
</feature>
<evidence type="ECO:0000256" key="7">
    <source>
        <dbReference type="SAM" id="Phobius"/>
    </source>
</evidence>
<evidence type="ECO:0000256" key="3">
    <source>
        <dbReference type="ARBA" id="ARBA00022475"/>
    </source>
</evidence>
<dbReference type="Proteomes" id="UP000318995">
    <property type="component" value="Unassembled WGS sequence"/>
</dbReference>
<proteinExistence type="inferred from homology"/>
<dbReference type="Pfam" id="PF00482">
    <property type="entry name" value="T2SSF"/>
    <property type="match status" value="2"/>
</dbReference>
<evidence type="ECO:0000256" key="6">
    <source>
        <dbReference type="ARBA" id="ARBA00023136"/>
    </source>
</evidence>
<dbReference type="GO" id="GO:0005886">
    <property type="term" value="C:plasma membrane"/>
    <property type="evidence" value="ECO:0007669"/>
    <property type="project" value="UniProtKB-SubCell"/>
</dbReference>
<dbReference type="RefSeq" id="WP_146574784.1">
    <property type="nucleotide sequence ID" value="NZ_SJPH01000005.1"/>
</dbReference>
<protein>
    <submittedName>
        <fullName evidence="9">Type II secretion system protein F</fullName>
    </submittedName>
</protein>
<dbReference type="EMBL" id="SJPH01000005">
    <property type="protein sequence ID" value="TWT42911.1"/>
    <property type="molecule type" value="Genomic_DNA"/>
</dbReference>
<feature type="transmembrane region" description="Helical" evidence="7">
    <location>
        <begin position="309"/>
        <end position="332"/>
    </location>
</feature>
<sequence>MHASPAELAPLCDRLATGLDAGIDIRRLLRSEADRATGRRRDVCERLAKAVAAGEPLEEAVAAEGAYFPRMLVELVRVGERTGRQPAVLKRLARHYEHQLSAARTFRGKIAWPLLQLVAAIGVCALLIAIGGMISDPRTGRGIDLLGLGLSGTSGVFIFLGAIAVLTTMAGLGWRWLRSQPGSIEALLARASRLPVVGEALQKLALERIAWSLAMLLDTDLDMRHVARLSLAAAGNQRYGRHIEPVANDLGRGMPLSTALAHTGEFPGDFLDTLVVAEEGGRLVESLGKLTARYQEEAERAISTLSMALAGLVWLAIVAIIVALIFRVFGFYTGVLEDALQGI</sequence>
<evidence type="ECO:0000256" key="5">
    <source>
        <dbReference type="ARBA" id="ARBA00022989"/>
    </source>
</evidence>
<dbReference type="PANTHER" id="PTHR30012:SF0">
    <property type="entry name" value="TYPE II SECRETION SYSTEM PROTEIN F-RELATED"/>
    <property type="match status" value="1"/>
</dbReference>
<keyword evidence="10" id="KW-1185">Reference proteome</keyword>
<name>A0A5C5VYV0_9BACT</name>
<evidence type="ECO:0000256" key="1">
    <source>
        <dbReference type="ARBA" id="ARBA00004651"/>
    </source>
</evidence>
<comment type="similarity">
    <text evidence="2">Belongs to the GSP F family.</text>
</comment>
<evidence type="ECO:0000259" key="8">
    <source>
        <dbReference type="Pfam" id="PF00482"/>
    </source>
</evidence>
<organism evidence="9 10">
    <name type="scientific">Botrimarina hoheduenensis</name>
    <dbReference type="NCBI Taxonomy" id="2528000"/>
    <lineage>
        <taxon>Bacteria</taxon>
        <taxon>Pseudomonadati</taxon>
        <taxon>Planctomycetota</taxon>
        <taxon>Planctomycetia</taxon>
        <taxon>Pirellulales</taxon>
        <taxon>Lacipirellulaceae</taxon>
        <taxon>Botrimarina</taxon>
    </lineage>
</organism>
<dbReference type="InterPro" id="IPR018076">
    <property type="entry name" value="T2SS_GspF_dom"/>
</dbReference>
<evidence type="ECO:0000313" key="9">
    <source>
        <dbReference type="EMBL" id="TWT42911.1"/>
    </source>
</evidence>
<evidence type="ECO:0000313" key="10">
    <source>
        <dbReference type="Proteomes" id="UP000318995"/>
    </source>
</evidence>
<evidence type="ECO:0000256" key="4">
    <source>
        <dbReference type="ARBA" id="ARBA00022692"/>
    </source>
</evidence>
<comment type="subcellular location">
    <subcellularLocation>
        <location evidence="1">Cell membrane</location>
        <topology evidence="1">Multi-pass membrane protein</topology>
    </subcellularLocation>
</comment>
<evidence type="ECO:0000256" key="2">
    <source>
        <dbReference type="ARBA" id="ARBA00005745"/>
    </source>
</evidence>
<keyword evidence="6 7" id="KW-0472">Membrane</keyword>
<feature type="transmembrane region" description="Helical" evidence="7">
    <location>
        <begin position="114"/>
        <end position="134"/>
    </location>
</feature>
<feature type="domain" description="Type II secretion system protein GspF" evidence="8">
    <location>
        <begin position="12"/>
        <end position="130"/>
    </location>
</feature>
<dbReference type="AlphaFoldDB" id="A0A5C5VYV0"/>
<keyword evidence="5 7" id="KW-1133">Transmembrane helix</keyword>
<comment type="caution">
    <text evidence="9">The sequence shown here is derived from an EMBL/GenBank/DDBJ whole genome shotgun (WGS) entry which is preliminary data.</text>
</comment>
<feature type="domain" description="Type II secretion system protein GspF" evidence="8">
    <location>
        <begin position="213"/>
        <end position="326"/>
    </location>
</feature>
<accession>A0A5C5VYV0</accession>
<dbReference type="OrthoDB" id="211600at2"/>
<keyword evidence="4 7" id="KW-0812">Transmembrane</keyword>
<gene>
    <name evidence="9" type="primary">epsF_4</name>
    <name evidence="9" type="ORF">Pla111_25490</name>
</gene>
<reference evidence="9 10" key="1">
    <citation type="submission" date="2019-02" db="EMBL/GenBank/DDBJ databases">
        <title>Deep-cultivation of Planctomycetes and their phenomic and genomic characterization uncovers novel biology.</title>
        <authorList>
            <person name="Wiegand S."/>
            <person name="Jogler M."/>
            <person name="Boedeker C."/>
            <person name="Pinto D."/>
            <person name="Vollmers J."/>
            <person name="Rivas-Marin E."/>
            <person name="Kohn T."/>
            <person name="Peeters S.H."/>
            <person name="Heuer A."/>
            <person name="Rast P."/>
            <person name="Oberbeckmann S."/>
            <person name="Bunk B."/>
            <person name="Jeske O."/>
            <person name="Meyerdierks A."/>
            <person name="Storesund J.E."/>
            <person name="Kallscheuer N."/>
            <person name="Luecker S."/>
            <person name="Lage O.M."/>
            <person name="Pohl T."/>
            <person name="Merkel B.J."/>
            <person name="Hornburger P."/>
            <person name="Mueller R.-W."/>
            <person name="Bruemmer F."/>
            <person name="Labrenz M."/>
            <person name="Spormann A.M."/>
            <person name="Op Den Camp H."/>
            <person name="Overmann J."/>
            <person name="Amann R."/>
            <person name="Jetten M.S.M."/>
            <person name="Mascher T."/>
            <person name="Medema M.H."/>
            <person name="Devos D.P."/>
            <person name="Kaster A.-K."/>
            <person name="Ovreas L."/>
            <person name="Rohde M."/>
            <person name="Galperin M.Y."/>
            <person name="Jogler C."/>
        </authorList>
    </citation>
    <scope>NUCLEOTIDE SEQUENCE [LARGE SCALE GENOMIC DNA]</scope>
    <source>
        <strain evidence="9 10">Pla111</strain>
    </source>
</reference>
<dbReference type="InterPro" id="IPR003004">
    <property type="entry name" value="GspF/PilC"/>
</dbReference>
<keyword evidence="3" id="KW-1003">Cell membrane</keyword>
<dbReference type="InterPro" id="IPR042094">
    <property type="entry name" value="T2SS_GspF_sf"/>
</dbReference>
<dbReference type="PANTHER" id="PTHR30012">
    <property type="entry name" value="GENERAL SECRETION PATHWAY PROTEIN"/>
    <property type="match status" value="1"/>
</dbReference>
<dbReference type="Gene3D" id="1.20.81.30">
    <property type="entry name" value="Type II secretion system (T2SS), domain F"/>
    <property type="match status" value="2"/>
</dbReference>